<organism evidence="1 2">
    <name type="scientific">Funneliformis caledonium</name>
    <dbReference type="NCBI Taxonomy" id="1117310"/>
    <lineage>
        <taxon>Eukaryota</taxon>
        <taxon>Fungi</taxon>
        <taxon>Fungi incertae sedis</taxon>
        <taxon>Mucoromycota</taxon>
        <taxon>Glomeromycotina</taxon>
        <taxon>Glomeromycetes</taxon>
        <taxon>Glomerales</taxon>
        <taxon>Glomeraceae</taxon>
        <taxon>Funneliformis</taxon>
    </lineage>
</organism>
<reference evidence="1" key="1">
    <citation type="submission" date="2021-06" db="EMBL/GenBank/DDBJ databases">
        <authorList>
            <person name="Kallberg Y."/>
            <person name="Tangrot J."/>
            <person name="Rosling A."/>
        </authorList>
    </citation>
    <scope>NUCLEOTIDE SEQUENCE</scope>
    <source>
        <strain evidence="1">UK204</strain>
    </source>
</reference>
<keyword evidence="2" id="KW-1185">Reference proteome</keyword>
<dbReference type="AlphaFoldDB" id="A0A9N9NJS3"/>
<name>A0A9N9NJS3_9GLOM</name>
<dbReference type="EMBL" id="CAJVPQ010014713">
    <property type="protein sequence ID" value="CAG8740313.1"/>
    <property type="molecule type" value="Genomic_DNA"/>
</dbReference>
<accession>A0A9N9NJS3</accession>
<dbReference type="Proteomes" id="UP000789570">
    <property type="component" value="Unassembled WGS sequence"/>
</dbReference>
<proteinExistence type="predicted"/>
<gene>
    <name evidence="1" type="ORF">FCALED_LOCUS15564</name>
</gene>
<feature type="non-terminal residue" evidence="1">
    <location>
        <position position="1"/>
    </location>
</feature>
<protein>
    <submittedName>
        <fullName evidence="1">3774_t:CDS:1</fullName>
    </submittedName>
</protein>
<sequence length="68" mass="7697">NTIITMDLQHIEIPRTVEGFSKLIVGVKAILSWKARTKKNTMKFYEALNKGHKRLTNGAIFSPVKISI</sequence>
<comment type="caution">
    <text evidence="1">The sequence shown here is derived from an EMBL/GenBank/DDBJ whole genome shotgun (WGS) entry which is preliminary data.</text>
</comment>
<dbReference type="OrthoDB" id="2428595at2759"/>
<evidence type="ECO:0000313" key="1">
    <source>
        <dbReference type="EMBL" id="CAG8740313.1"/>
    </source>
</evidence>
<evidence type="ECO:0000313" key="2">
    <source>
        <dbReference type="Proteomes" id="UP000789570"/>
    </source>
</evidence>